<evidence type="ECO:0000256" key="7">
    <source>
        <dbReference type="SAM" id="Phobius"/>
    </source>
</evidence>
<feature type="transmembrane region" description="Helical" evidence="7">
    <location>
        <begin position="282"/>
        <end position="301"/>
    </location>
</feature>
<feature type="transmembrane region" description="Helical" evidence="7">
    <location>
        <begin position="250"/>
        <end position="270"/>
    </location>
</feature>
<gene>
    <name evidence="9" type="ORF">Aru02nite_38670</name>
</gene>
<feature type="transmembrane region" description="Helical" evidence="7">
    <location>
        <begin position="99"/>
        <end position="123"/>
    </location>
</feature>
<feature type="domain" description="Major facilitator superfamily (MFS) profile" evidence="8">
    <location>
        <begin position="214"/>
        <end position="403"/>
    </location>
</feature>
<dbReference type="InterPro" id="IPR020846">
    <property type="entry name" value="MFS_dom"/>
</dbReference>
<dbReference type="Pfam" id="PF05977">
    <property type="entry name" value="MFS_3"/>
    <property type="match status" value="1"/>
</dbReference>
<sequence>MLRGAFRRVWVAETVSAFGTPVTTVAVQVLLVGTLHASATGIGLVNAAQWAPYLVFGLLVGVLVDRYRRRPILVGTELAAGVLLVAVPLLAWAGLLRTWVLAAVLVPFGVLSLLNSAAAQAYLPTLVARGDLARANARLEQSGNAAQTAGPALAGALVRLLGAPAAVLVDAASYLVGGVILATGRAPEPVPARGPARHVGRELAEGLRWVYRHRMLAPYALATHAWFGCNAVAGTVFAPYALRTLHLGTVGYGVALAATGVGGVVGGGLSPRLGTRLGAGRAILVGRWLSPLALLVVALAHPGTAAWPVAVAGQFLYGLGIGIDGPQEAAYRTSVTPHELQGRMNATIRSLNRGALTVGAPLAGLLADAAGYRTALVVGAGGFAAAALALTLSPFRTARVAAD</sequence>
<dbReference type="InterPro" id="IPR036259">
    <property type="entry name" value="MFS_trans_sf"/>
</dbReference>
<keyword evidence="4 7" id="KW-0812">Transmembrane</keyword>
<dbReference type="Proteomes" id="UP000612808">
    <property type="component" value="Unassembled WGS sequence"/>
</dbReference>
<evidence type="ECO:0000256" key="4">
    <source>
        <dbReference type="ARBA" id="ARBA00022692"/>
    </source>
</evidence>
<dbReference type="SUPFAM" id="SSF103473">
    <property type="entry name" value="MFS general substrate transporter"/>
    <property type="match status" value="1"/>
</dbReference>
<comment type="subcellular location">
    <subcellularLocation>
        <location evidence="1">Cell membrane</location>
        <topology evidence="1">Multi-pass membrane protein</topology>
    </subcellularLocation>
</comment>
<evidence type="ECO:0000256" key="3">
    <source>
        <dbReference type="ARBA" id="ARBA00022475"/>
    </source>
</evidence>
<evidence type="ECO:0000256" key="6">
    <source>
        <dbReference type="ARBA" id="ARBA00023136"/>
    </source>
</evidence>
<feature type="transmembrane region" description="Helical" evidence="7">
    <location>
        <begin position="71"/>
        <end position="93"/>
    </location>
</feature>
<dbReference type="EMBL" id="BOMB01000021">
    <property type="protein sequence ID" value="GID12978.1"/>
    <property type="molecule type" value="Genomic_DNA"/>
</dbReference>
<evidence type="ECO:0000313" key="9">
    <source>
        <dbReference type="EMBL" id="GID12978.1"/>
    </source>
</evidence>
<dbReference type="GO" id="GO:0022857">
    <property type="term" value="F:transmembrane transporter activity"/>
    <property type="evidence" value="ECO:0007669"/>
    <property type="project" value="InterPro"/>
</dbReference>
<feature type="transmembrane region" description="Helical" evidence="7">
    <location>
        <begin position="12"/>
        <end position="35"/>
    </location>
</feature>
<evidence type="ECO:0000256" key="2">
    <source>
        <dbReference type="ARBA" id="ARBA00022448"/>
    </source>
</evidence>
<dbReference type="PROSITE" id="PS50850">
    <property type="entry name" value="MFS"/>
    <property type="match status" value="1"/>
</dbReference>
<dbReference type="Gene3D" id="1.20.1250.20">
    <property type="entry name" value="MFS general substrate transporter like domains"/>
    <property type="match status" value="1"/>
</dbReference>
<organism evidence="9 10">
    <name type="scientific">Actinocatenispora rupis</name>
    <dbReference type="NCBI Taxonomy" id="519421"/>
    <lineage>
        <taxon>Bacteria</taxon>
        <taxon>Bacillati</taxon>
        <taxon>Actinomycetota</taxon>
        <taxon>Actinomycetes</taxon>
        <taxon>Micromonosporales</taxon>
        <taxon>Micromonosporaceae</taxon>
        <taxon>Actinocatenispora</taxon>
    </lineage>
</organism>
<evidence type="ECO:0000256" key="5">
    <source>
        <dbReference type="ARBA" id="ARBA00022989"/>
    </source>
</evidence>
<feature type="transmembrane region" description="Helical" evidence="7">
    <location>
        <begin position="370"/>
        <end position="392"/>
    </location>
</feature>
<accession>A0A8J3JDT9</accession>
<dbReference type="PANTHER" id="PTHR23513">
    <property type="entry name" value="INTEGRAL MEMBRANE EFFLUX PROTEIN-RELATED"/>
    <property type="match status" value="1"/>
</dbReference>
<evidence type="ECO:0000259" key="8">
    <source>
        <dbReference type="PROSITE" id="PS50850"/>
    </source>
</evidence>
<dbReference type="GO" id="GO:0005886">
    <property type="term" value="C:plasma membrane"/>
    <property type="evidence" value="ECO:0007669"/>
    <property type="project" value="UniProtKB-SubCell"/>
</dbReference>
<evidence type="ECO:0000313" key="10">
    <source>
        <dbReference type="Proteomes" id="UP000612808"/>
    </source>
</evidence>
<keyword evidence="10" id="KW-1185">Reference proteome</keyword>
<keyword evidence="2" id="KW-0813">Transport</keyword>
<proteinExistence type="predicted"/>
<dbReference type="CDD" id="cd06173">
    <property type="entry name" value="MFS_MefA_like"/>
    <property type="match status" value="1"/>
</dbReference>
<keyword evidence="6 7" id="KW-0472">Membrane</keyword>
<dbReference type="InterPro" id="IPR010290">
    <property type="entry name" value="TM_effector"/>
</dbReference>
<name>A0A8J3JDT9_9ACTN</name>
<reference evidence="9" key="1">
    <citation type="submission" date="2021-01" db="EMBL/GenBank/DDBJ databases">
        <title>Whole genome shotgun sequence of Actinocatenispora rupis NBRC 107355.</title>
        <authorList>
            <person name="Komaki H."/>
            <person name="Tamura T."/>
        </authorList>
    </citation>
    <scope>NUCLEOTIDE SEQUENCE</scope>
    <source>
        <strain evidence="9">NBRC 107355</strain>
    </source>
</reference>
<comment type="caution">
    <text evidence="9">The sequence shown here is derived from an EMBL/GenBank/DDBJ whole genome shotgun (WGS) entry which is preliminary data.</text>
</comment>
<dbReference type="RefSeq" id="WP_203659516.1">
    <property type="nucleotide sequence ID" value="NZ_BAAAZM010000008.1"/>
</dbReference>
<feature type="transmembrane region" description="Helical" evidence="7">
    <location>
        <begin position="47"/>
        <end position="64"/>
    </location>
</feature>
<keyword evidence="5 7" id="KW-1133">Transmembrane helix</keyword>
<feature type="transmembrane region" description="Helical" evidence="7">
    <location>
        <begin position="216"/>
        <end position="238"/>
    </location>
</feature>
<dbReference type="AlphaFoldDB" id="A0A8J3JDT9"/>
<dbReference type="PANTHER" id="PTHR23513:SF6">
    <property type="entry name" value="MAJOR FACILITATOR SUPERFAMILY ASSOCIATED DOMAIN-CONTAINING PROTEIN"/>
    <property type="match status" value="1"/>
</dbReference>
<evidence type="ECO:0000256" key="1">
    <source>
        <dbReference type="ARBA" id="ARBA00004651"/>
    </source>
</evidence>
<keyword evidence="3" id="KW-1003">Cell membrane</keyword>
<protein>
    <submittedName>
        <fullName evidence="9">MFS transporter</fullName>
    </submittedName>
</protein>